<evidence type="ECO:0000313" key="4">
    <source>
        <dbReference type="Proteomes" id="UP001530400"/>
    </source>
</evidence>
<evidence type="ECO:0000256" key="2">
    <source>
        <dbReference type="SAM" id="Phobius"/>
    </source>
</evidence>
<dbReference type="PANTHER" id="PTHR12716:SF8">
    <property type="entry name" value="TRANSCRIPTION INITIATION FACTOR IIE SUBUNIT BETA"/>
    <property type="match status" value="1"/>
</dbReference>
<feature type="transmembrane region" description="Helical" evidence="2">
    <location>
        <begin position="141"/>
        <end position="159"/>
    </location>
</feature>
<feature type="region of interest" description="Disordered" evidence="1">
    <location>
        <begin position="650"/>
        <end position="670"/>
    </location>
</feature>
<dbReference type="AlphaFoldDB" id="A0ABD3QFC7"/>
<keyword evidence="4" id="KW-1185">Reference proteome</keyword>
<keyword evidence="2" id="KW-0812">Transmembrane</keyword>
<feature type="compositionally biased region" description="Low complexity" evidence="1">
    <location>
        <begin position="572"/>
        <end position="585"/>
    </location>
</feature>
<protein>
    <submittedName>
        <fullName evidence="3">Uncharacterized protein</fullName>
    </submittedName>
</protein>
<feature type="region of interest" description="Disordered" evidence="1">
    <location>
        <begin position="547"/>
        <end position="596"/>
    </location>
</feature>
<reference evidence="3 4" key="1">
    <citation type="submission" date="2024-10" db="EMBL/GenBank/DDBJ databases">
        <title>Updated reference genomes for cyclostephanoid diatoms.</title>
        <authorList>
            <person name="Roberts W.R."/>
            <person name="Alverson A.J."/>
        </authorList>
    </citation>
    <scope>NUCLEOTIDE SEQUENCE [LARGE SCALE GENOMIC DNA]</scope>
    <source>
        <strain evidence="3 4">AJA010-31</strain>
    </source>
</reference>
<dbReference type="EMBL" id="JALLPJ020000216">
    <property type="protein sequence ID" value="KAL3798476.1"/>
    <property type="molecule type" value="Genomic_DNA"/>
</dbReference>
<dbReference type="InterPro" id="IPR006461">
    <property type="entry name" value="PLAC_motif_containing"/>
</dbReference>
<dbReference type="InterPro" id="IPR016656">
    <property type="entry name" value="TFIIE-bsu"/>
</dbReference>
<dbReference type="Proteomes" id="UP001530400">
    <property type="component" value="Unassembled WGS sequence"/>
</dbReference>
<dbReference type="Pfam" id="PF04749">
    <property type="entry name" value="PLAC8"/>
    <property type="match status" value="1"/>
</dbReference>
<organism evidence="3 4">
    <name type="scientific">Cyclotella atomus</name>
    <dbReference type="NCBI Taxonomy" id="382360"/>
    <lineage>
        <taxon>Eukaryota</taxon>
        <taxon>Sar</taxon>
        <taxon>Stramenopiles</taxon>
        <taxon>Ochrophyta</taxon>
        <taxon>Bacillariophyta</taxon>
        <taxon>Coscinodiscophyceae</taxon>
        <taxon>Thalassiosirophycidae</taxon>
        <taxon>Stephanodiscales</taxon>
        <taxon>Stephanodiscaceae</taxon>
        <taxon>Cyclotella</taxon>
    </lineage>
</organism>
<dbReference type="PANTHER" id="PTHR12716">
    <property type="entry name" value="TRANSCRIPTION INITIATION FACTOR IIE, BETA SUBUNIT"/>
    <property type="match status" value="1"/>
</dbReference>
<proteinExistence type="predicted"/>
<evidence type="ECO:0000313" key="3">
    <source>
        <dbReference type="EMBL" id="KAL3798476.1"/>
    </source>
</evidence>
<sequence>MSETAYKEGAFSPEGGEIPVKVHIIAPSTMPEGYVFEAQVGGPGNKKTISVEVPEGGVTEGQVFLYPLPADFAVGEPTINIPTGQWKDGLCDFKNAGLLHPSLWCACCCTQIGMAQIMQRLHLTWLGDIGYDASTRNTFKVVTALLVAYTVYSLALEIIEGDKSMYEIPAYIAPMKFVGGLMFTIWSIYALMKTRENVRAKYSIPEEKCKGCEDLCCATWCSCCVVAQLGRHTGEFETYRGSCCTMLCTSNVKGETYSAKKIDGMVDDAREKDMVHGTVAWFGQKIFLFAELLQKNPKIIVEEVPDPENPSLSILYYGYRAKFSSVKDRGTLIAQINRSRYGVRWSDLLDAYDGVEKSGEVLGVENPEEKDKILFPRGDQYLVELDGIVNINHVQPLPIKPPNLPPNQEPIYRAQLARALNTRKIASKLIATDVDPRNQIRRGEPPRALAPLSVVSMKDLSKKNEVDGYAHTFDKTSIPLDGSLSEQAGIKNVVEAKRARDKLHEIAGGGELRNVTGGPCSVLLSSFASEKNPLLLAGAFAKSVTSGARGGGAVMPGGRKRPTAMAKRNDGASSSNDKSSANSTDTVKRSMEAKQAASDPSLFYSHAIRHGCTKDVREMWLQTRELIPTSEVDLHKALLENKLIEPGEKMARPRMKRKANVDNDGKPKKRRYYERKNMRMTNTHLDGTEIGAMLARAREKQNQGKSVGDGGM</sequence>
<accession>A0ABD3QFC7</accession>
<comment type="caution">
    <text evidence="3">The sequence shown here is derived from an EMBL/GenBank/DDBJ whole genome shotgun (WGS) entry which is preliminary data.</text>
</comment>
<evidence type="ECO:0000256" key="1">
    <source>
        <dbReference type="SAM" id="MobiDB-lite"/>
    </source>
</evidence>
<keyword evidence="2" id="KW-0472">Membrane</keyword>
<feature type="transmembrane region" description="Helical" evidence="2">
    <location>
        <begin position="171"/>
        <end position="192"/>
    </location>
</feature>
<name>A0ABD3QFC7_9STRA</name>
<keyword evidence="2" id="KW-1133">Transmembrane helix</keyword>
<gene>
    <name evidence="3" type="ORF">ACHAWO_011151</name>
</gene>